<feature type="transmembrane region" description="Helical" evidence="1">
    <location>
        <begin position="17"/>
        <end position="39"/>
    </location>
</feature>
<reference evidence="3 5" key="3">
    <citation type="submission" date="2018-04" db="EMBL/GenBank/DDBJ databases">
        <title>Genomic Encyclopedia of Type Strains, Phase IV (KMG-IV): sequencing the most valuable type-strain genomes for metagenomic binning, comparative biology and taxonomic classification.</title>
        <authorList>
            <person name="Goeker M."/>
        </authorList>
    </citation>
    <scope>NUCLEOTIDE SEQUENCE [LARGE SCALE GENOMIC DNA]</scope>
    <source>
        <strain evidence="3 5">DSM 26588</strain>
    </source>
</reference>
<evidence type="ECO:0000313" key="2">
    <source>
        <dbReference type="EMBL" id="ALP93733.1"/>
    </source>
</evidence>
<protein>
    <submittedName>
        <fullName evidence="3">ABC-type transport system involved in multi-copper enzyme maturation permease subunit</fullName>
    </submittedName>
</protein>
<organism evidence="2 4">
    <name type="scientific">Intestinimonas butyriciproducens</name>
    <dbReference type="NCBI Taxonomy" id="1297617"/>
    <lineage>
        <taxon>Bacteria</taxon>
        <taxon>Bacillati</taxon>
        <taxon>Bacillota</taxon>
        <taxon>Clostridia</taxon>
        <taxon>Eubacteriales</taxon>
        <taxon>Intestinimonas</taxon>
    </lineage>
</organism>
<evidence type="ECO:0000313" key="5">
    <source>
        <dbReference type="Proteomes" id="UP000245778"/>
    </source>
</evidence>
<sequence>MVDYIRAEVYKVTHRKYLWGFLLIVGGLEALLVCMWAWMNGDMTNMSASTGFTMVLYLLTMGYYASAITTDMVFSDQYKFNTLKNEVAYGIPRARIYLGKLAVGCLVSLASCVVILLWYGLLCKVLLPGDGAWLEALKCVGFALLAALPVWLGAQALFYMCFFLLKSSTAASLIAVGVVALMGQIIALLALVVRVPSPMAGELLLRLHDILLTTPLEGIMDRIGDWSVVGWAWAVGIGWFLATTAAGVLTFRKREIS</sequence>
<dbReference type="AlphaFoldDB" id="A0A0S2W319"/>
<dbReference type="GeneID" id="93229553"/>
<keyword evidence="1" id="KW-0472">Membrane</keyword>
<evidence type="ECO:0000313" key="3">
    <source>
        <dbReference type="EMBL" id="PVY59451.1"/>
    </source>
</evidence>
<dbReference type="Pfam" id="PF12730">
    <property type="entry name" value="ABC2_membrane_4"/>
    <property type="match status" value="1"/>
</dbReference>
<keyword evidence="1" id="KW-1133">Transmembrane helix</keyword>
<keyword evidence="4" id="KW-1185">Reference proteome</keyword>
<accession>A0A0S2W319</accession>
<evidence type="ECO:0000313" key="4">
    <source>
        <dbReference type="Proteomes" id="UP000064844"/>
    </source>
</evidence>
<dbReference type="EMBL" id="QEKK01000002">
    <property type="protein sequence ID" value="PVY59451.1"/>
    <property type="molecule type" value="Genomic_DNA"/>
</dbReference>
<keyword evidence="1" id="KW-0812">Transmembrane</keyword>
<evidence type="ECO:0000256" key="1">
    <source>
        <dbReference type="SAM" id="Phobius"/>
    </source>
</evidence>
<feature type="transmembrane region" description="Helical" evidence="1">
    <location>
        <begin position="141"/>
        <end position="165"/>
    </location>
</feature>
<feature type="transmembrane region" description="Helical" evidence="1">
    <location>
        <begin position="230"/>
        <end position="251"/>
    </location>
</feature>
<dbReference type="RefSeq" id="WP_058117528.1">
    <property type="nucleotide sequence ID" value="NZ_CAUFHD010000024.1"/>
</dbReference>
<dbReference type="Proteomes" id="UP000245778">
    <property type="component" value="Unassembled WGS sequence"/>
</dbReference>
<dbReference type="eggNOG" id="ENOG5033F46">
    <property type="taxonomic scope" value="Bacteria"/>
</dbReference>
<dbReference type="OrthoDB" id="1707305at2"/>
<proteinExistence type="predicted"/>
<feature type="transmembrane region" description="Helical" evidence="1">
    <location>
        <begin position="51"/>
        <end position="74"/>
    </location>
</feature>
<feature type="transmembrane region" description="Helical" evidence="1">
    <location>
        <begin position="101"/>
        <end position="121"/>
    </location>
</feature>
<dbReference type="STRING" id="1297617.IB211_01340"/>
<dbReference type="Proteomes" id="UP000064844">
    <property type="component" value="Chromosome"/>
</dbReference>
<dbReference type="EMBL" id="CP011307">
    <property type="protein sequence ID" value="ALP93733.1"/>
    <property type="molecule type" value="Genomic_DNA"/>
</dbReference>
<reference evidence="2 4" key="1">
    <citation type="journal article" date="2015" name="Nat. Commun.">
        <title>Production of butyrate from lysine and the Amadori product fructoselysine by a human gut commensal.</title>
        <authorList>
            <person name="Bui T.P."/>
            <person name="Ritari J."/>
            <person name="Boeren S."/>
            <person name="de Waard P."/>
            <person name="Plugge C.M."/>
            <person name="de Vos W.M."/>
        </authorList>
    </citation>
    <scope>NUCLEOTIDE SEQUENCE [LARGE SCALE GENOMIC DNA]</scope>
    <source>
        <strain evidence="2 4">AF211</strain>
    </source>
</reference>
<dbReference type="KEGG" id="ibu:IB211_01340"/>
<name>A0A0S2W319_9FIRM</name>
<reference evidence="4" key="2">
    <citation type="submission" date="2015-04" db="EMBL/GenBank/DDBJ databases">
        <title>A butyrogenic pathway from the amino acid lysine in a human gut commensal.</title>
        <authorList>
            <person name="de Vos W.M."/>
            <person name="Bui N.T.P."/>
            <person name="Plugge C.M."/>
            <person name="Ritari J."/>
        </authorList>
    </citation>
    <scope>NUCLEOTIDE SEQUENCE [LARGE SCALE GENOMIC DNA]</scope>
    <source>
        <strain evidence="4">AF211</strain>
    </source>
</reference>
<gene>
    <name evidence="3" type="ORF">C7373_102437</name>
    <name evidence="2" type="ORF">IB211_01340</name>
</gene>
<feature type="transmembrane region" description="Helical" evidence="1">
    <location>
        <begin position="172"/>
        <end position="193"/>
    </location>
</feature>